<dbReference type="Pfam" id="PF05922">
    <property type="entry name" value="Inhibitor_I9"/>
    <property type="match status" value="1"/>
</dbReference>
<feature type="active site" description="Charge relay system" evidence="5">
    <location>
        <position position="212"/>
    </location>
</feature>
<name>A0ABY4M2X1_9ACTN</name>
<dbReference type="PANTHER" id="PTHR43806">
    <property type="entry name" value="PEPTIDASE S8"/>
    <property type="match status" value="1"/>
</dbReference>
<feature type="active site" description="Charge relay system" evidence="5">
    <location>
        <position position="178"/>
    </location>
</feature>
<protein>
    <submittedName>
        <fullName evidence="10">S8 family peptidase</fullName>
    </submittedName>
</protein>
<keyword evidence="2 5" id="KW-0645">Protease</keyword>
<feature type="domain" description="Peptidase S8/S53" evidence="8">
    <location>
        <begin position="173"/>
        <end position="404"/>
    </location>
</feature>
<evidence type="ECO:0000313" key="10">
    <source>
        <dbReference type="EMBL" id="UQA92119.1"/>
    </source>
</evidence>
<evidence type="ECO:0000256" key="3">
    <source>
        <dbReference type="ARBA" id="ARBA00022801"/>
    </source>
</evidence>
<feature type="active site" description="Charge relay system" evidence="5">
    <location>
        <position position="368"/>
    </location>
</feature>
<dbReference type="CDD" id="cd04077">
    <property type="entry name" value="Peptidases_S8_PCSK9_ProteinaseK_like"/>
    <property type="match status" value="1"/>
</dbReference>
<dbReference type="PROSITE" id="PS00136">
    <property type="entry name" value="SUBTILASE_ASP"/>
    <property type="match status" value="1"/>
</dbReference>
<dbReference type="Pfam" id="PF00082">
    <property type="entry name" value="Peptidase_S8"/>
    <property type="match status" value="1"/>
</dbReference>
<evidence type="ECO:0000256" key="1">
    <source>
        <dbReference type="ARBA" id="ARBA00011073"/>
    </source>
</evidence>
<dbReference type="EMBL" id="CP086322">
    <property type="protein sequence ID" value="UQA92119.1"/>
    <property type="molecule type" value="Genomic_DNA"/>
</dbReference>
<comment type="similarity">
    <text evidence="1 5">Belongs to the peptidase S8 family.</text>
</comment>
<dbReference type="InterPro" id="IPR000209">
    <property type="entry name" value="Peptidase_S8/S53_dom"/>
</dbReference>
<dbReference type="RefSeq" id="WP_248862975.1">
    <property type="nucleotide sequence ID" value="NZ_CP086322.1"/>
</dbReference>
<feature type="region of interest" description="Disordered" evidence="6">
    <location>
        <begin position="402"/>
        <end position="430"/>
    </location>
</feature>
<dbReference type="InterPro" id="IPR006311">
    <property type="entry name" value="TAT_signal"/>
</dbReference>
<dbReference type="InterPro" id="IPR034193">
    <property type="entry name" value="PCSK9_ProteinaseK-like"/>
</dbReference>
<dbReference type="SUPFAM" id="SSF52743">
    <property type="entry name" value="Subtilisin-like"/>
    <property type="match status" value="1"/>
</dbReference>
<dbReference type="InterPro" id="IPR023827">
    <property type="entry name" value="Peptidase_S8_Asp-AS"/>
</dbReference>
<dbReference type="Proteomes" id="UP000830115">
    <property type="component" value="Chromosome"/>
</dbReference>
<keyword evidence="4 5" id="KW-0720">Serine protease</keyword>
<dbReference type="InterPro" id="IPR015500">
    <property type="entry name" value="Peptidase_S8_subtilisin-rel"/>
</dbReference>
<evidence type="ECO:0000256" key="6">
    <source>
        <dbReference type="SAM" id="MobiDB-lite"/>
    </source>
</evidence>
<evidence type="ECO:0000256" key="7">
    <source>
        <dbReference type="SAM" id="SignalP"/>
    </source>
</evidence>
<dbReference type="PANTHER" id="PTHR43806:SF11">
    <property type="entry name" value="CEREVISIN-RELATED"/>
    <property type="match status" value="1"/>
</dbReference>
<evidence type="ECO:0000259" key="8">
    <source>
        <dbReference type="Pfam" id="PF00082"/>
    </source>
</evidence>
<proteinExistence type="inferred from homology"/>
<dbReference type="PRINTS" id="PR00723">
    <property type="entry name" value="SUBTILISIN"/>
</dbReference>
<evidence type="ECO:0000259" key="9">
    <source>
        <dbReference type="Pfam" id="PF05922"/>
    </source>
</evidence>
<feature type="signal peptide" evidence="7">
    <location>
        <begin position="1"/>
        <end position="39"/>
    </location>
</feature>
<accession>A0ABY4M2X1</accession>
<keyword evidence="3 5" id="KW-0378">Hydrolase</keyword>
<dbReference type="InterPro" id="IPR050131">
    <property type="entry name" value="Peptidase_S8_subtilisin-like"/>
</dbReference>
<feature type="domain" description="Inhibitor I9" evidence="9">
    <location>
        <begin position="61"/>
        <end position="118"/>
    </location>
</feature>
<dbReference type="PROSITE" id="PS51892">
    <property type="entry name" value="SUBTILASE"/>
    <property type="match status" value="1"/>
</dbReference>
<evidence type="ECO:0000256" key="4">
    <source>
        <dbReference type="ARBA" id="ARBA00022825"/>
    </source>
</evidence>
<dbReference type="Gene3D" id="3.40.50.200">
    <property type="entry name" value="Peptidase S8/S53 domain"/>
    <property type="match status" value="1"/>
</dbReference>
<reference evidence="10" key="1">
    <citation type="submission" date="2021-10" db="EMBL/GenBank/DDBJ databases">
        <title>Streptomyces nigrumlapis sp.nov.,an antimicrobial producing actinobacterium isolated from Black Gobi rocks.</title>
        <authorList>
            <person name="Wen Y."/>
            <person name="Zhang W."/>
            <person name="Liu X.G."/>
        </authorList>
    </citation>
    <scope>NUCLEOTIDE SEQUENCE</scope>
    <source>
        <strain evidence="10">ST13-2-2</strain>
    </source>
</reference>
<evidence type="ECO:0000313" key="11">
    <source>
        <dbReference type="Proteomes" id="UP000830115"/>
    </source>
</evidence>
<feature type="chain" id="PRO_5046997389" evidence="7">
    <location>
        <begin position="40"/>
        <end position="430"/>
    </location>
</feature>
<organism evidence="10 11">
    <name type="scientific">Streptomyces halobius</name>
    <dbReference type="NCBI Taxonomy" id="2879846"/>
    <lineage>
        <taxon>Bacteria</taxon>
        <taxon>Bacillati</taxon>
        <taxon>Actinomycetota</taxon>
        <taxon>Actinomycetes</taxon>
        <taxon>Kitasatosporales</taxon>
        <taxon>Streptomycetaceae</taxon>
        <taxon>Streptomyces</taxon>
    </lineage>
</organism>
<dbReference type="PROSITE" id="PS51318">
    <property type="entry name" value="TAT"/>
    <property type="match status" value="1"/>
</dbReference>
<dbReference type="InterPro" id="IPR010259">
    <property type="entry name" value="S8pro/Inhibitor_I9"/>
</dbReference>
<gene>
    <name evidence="10" type="ORF">K9S39_09900</name>
</gene>
<evidence type="ECO:0000256" key="2">
    <source>
        <dbReference type="ARBA" id="ARBA00022670"/>
    </source>
</evidence>
<dbReference type="InterPro" id="IPR036852">
    <property type="entry name" value="Peptidase_S8/S53_dom_sf"/>
</dbReference>
<keyword evidence="7" id="KW-0732">Signal</keyword>
<keyword evidence="11" id="KW-1185">Reference proteome</keyword>
<evidence type="ECO:0000256" key="5">
    <source>
        <dbReference type="PROSITE-ProRule" id="PRU01240"/>
    </source>
</evidence>
<sequence length="430" mass="44078">MKKTPFRATSRRAHTVAVVAAATAALAAPLLFAGPSATAAEPHSVGTVHIVQIRGVAASADEVTKVATEMTAQNGGELRRIYYSASQSFSATLTDDQVAKYLNDSRVDSVTKDHTYQVAGEPGAAPSGFGGFGGFVRSDDGPSAPGWGLDRIDQRELPLDGGYSAPNTASDARVYIVDTGLRTTHEEFGGRAHTAYDAIAQTRGEDGDCHGHGTASAAIAAGERSGAAKEAGIESVRAFGCDGTGSMEHIMTAVDWITAHAERPAVVSLGFSGEPGTVVDRQLYNMTRLGIPYTAAAGGGSGGSGSDACMQSPGRQTTGITVAATDQRDSRPAWSNYGACVHLFAPGENIPTAGAASDDAYRSLSGTSAATAEATGAVAMYLSDHPDATPVDIDKALIEASTKDHVQDPGTGSKNRLLYVGDGSAAGDPR</sequence>